<sequence length="215" mass="24338">MPRTPKARPTRLTAPTSFVNENSDDDDSFGFTGASRSRRQDDDDIENSDDDAKSMAKFLQAYKKQQAKKNSARSVAFDGQKKALYALARKTAEETSRDGVAYLEELKAQVTVMKQQEISYEKYTKGLDQFGEDSNEALVKLLEICPPVKDDLFVRRRQALEAAGEMLKSNPSRKEQALQQFLRNAHGQVKKSRQNEELATDASKLIKHYKDLLRG</sequence>
<dbReference type="AlphaFoldDB" id="A0AA39NDU9"/>
<dbReference type="EMBL" id="JAUEPS010000007">
    <property type="protein sequence ID" value="KAK0463794.1"/>
    <property type="molecule type" value="Genomic_DNA"/>
</dbReference>
<evidence type="ECO:0000313" key="2">
    <source>
        <dbReference type="EMBL" id="KAK0463794.1"/>
    </source>
</evidence>
<organism evidence="2 3">
    <name type="scientific">Armillaria tabescens</name>
    <name type="common">Ringless honey mushroom</name>
    <name type="synonym">Agaricus tabescens</name>
    <dbReference type="NCBI Taxonomy" id="1929756"/>
    <lineage>
        <taxon>Eukaryota</taxon>
        <taxon>Fungi</taxon>
        <taxon>Dikarya</taxon>
        <taxon>Basidiomycota</taxon>
        <taxon>Agaricomycotina</taxon>
        <taxon>Agaricomycetes</taxon>
        <taxon>Agaricomycetidae</taxon>
        <taxon>Agaricales</taxon>
        <taxon>Marasmiineae</taxon>
        <taxon>Physalacriaceae</taxon>
        <taxon>Desarmillaria</taxon>
    </lineage>
</organism>
<dbReference type="RefSeq" id="XP_060335104.1">
    <property type="nucleotide sequence ID" value="XM_060479891.1"/>
</dbReference>
<evidence type="ECO:0000313" key="3">
    <source>
        <dbReference type="Proteomes" id="UP001175211"/>
    </source>
</evidence>
<dbReference type="Proteomes" id="UP001175211">
    <property type="component" value="Unassembled WGS sequence"/>
</dbReference>
<feature type="region of interest" description="Disordered" evidence="1">
    <location>
        <begin position="1"/>
        <end position="51"/>
    </location>
</feature>
<keyword evidence="3" id="KW-1185">Reference proteome</keyword>
<gene>
    <name evidence="2" type="ORF">EV420DRAFT_1729367</name>
</gene>
<evidence type="ECO:0000256" key="1">
    <source>
        <dbReference type="SAM" id="MobiDB-lite"/>
    </source>
</evidence>
<comment type="caution">
    <text evidence="2">The sequence shown here is derived from an EMBL/GenBank/DDBJ whole genome shotgun (WGS) entry which is preliminary data.</text>
</comment>
<proteinExistence type="predicted"/>
<accession>A0AA39NDU9</accession>
<name>A0AA39NDU9_ARMTA</name>
<dbReference type="GeneID" id="85363439"/>
<protein>
    <submittedName>
        <fullName evidence="2">Uncharacterized protein</fullName>
    </submittedName>
</protein>
<reference evidence="2" key="1">
    <citation type="submission" date="2023-06" db="EMBL/GenBank/DDBJ databases">
        <authorList>
            <consortium name="Lawrence Berkeley National Laboratory"/>
            <person name="Ahrendt S."/>
            <person name="Sahu N."/>
            <person name="Indic B."/>
            <person name="Wong-Bajracharya J."/>
            <person name="Merenyi Z."/>
            <person name="Ke H.-M."/>
            <person name="Monk M."/>
            <person name="Kocsube S."/>
            <person name="Drula E."/>
            <person name="Lipzen A."/>
            <person name="Balint B."/>
            <person name="Henrissat B."/>
            <person name="Andreopoulos B."/>
            <person name="Martin F.M."/>
            <person name="Harder C.B."/>
            <person name="Rigling D."/>
            <person name="Ford K.L."/>
            <person name="Foster G.D."/>
            <person name="Pangilinan J."/>
            <person name="Papanicolaou A."/>
            <person name="Barry K."/>
            <person name="LaButti K."/>
            <person name="Viragh M."/>
            <person name="Koriabine M."/>
            <person name="Yan M."/>
            <person name="Riley R."/>
            <person name="Champramary S."/>
            <person name="Plett K.L."/>
            <person name="Tsai I.J."/>
            <person name="Slot J."/>
            <person name="Sipos G."/>
            <person name="Plett J."/>
            <person name="Nagy L.G."/>
            <person name="Grigoriev I.V."/>
        </authorList>
    </citation>
    <scope>NUCLEOTIDE SEQUENCE</scope>
    <source>
        <strain evidence="2">CCBAS 213</strain>
    </source>
</reference>